<evidence type="ECO:0000313" key="1">
    <source>
        <dbReference type="EMBL" id="KPA88148.1"/>
    </source>
</evidence>
<proteinExistence type="predicted"/>
<accession>A0A0N0E1V9</accession>
<protein>
    <submittedName>
        <fullName evidence="1">Uncharacterized protein</fullName>
    </submittedName>
</protein>
<evidence type="ECO:0000313" key="2">
    <source>
        <dbReference type="Proteomes" id="UP000037931"/>
    </source>
</evidence>
<dbReference type="AlphaFoldDB" id="A0A0N0E1V9"/>
<sequence length="824" mass="91860">MADNREHPIQGTVKFIQHNLPGLEAGEYQFTVSQRVSQERQNYASQYHFAVQAPRFSLDRNDIQAVFPPDQTQGEYTNTLAHVVFTKQTLPWMRRPGLAEPVVAFPDQEHDHDVPTWMAVLIFDEDDELAFKDQGFSASPRAGKLRDLFFKRPQGQGSQGYSYFYAAADLDSSSDAAQLEKYLDHGQQAEDACNYIDIPLGLFWNVAPSLDDLKMMAHVRNVEIIRKATQNGVPASRNDLSRVPGTSNFAIVTGSRLPQTGKRCIAHLVSLEALEPFLPIDPATSDNAAEITRPRSVQAPGESAFAIDDQGFMRLVSLTSWSFTSTGTGKRFEQLLLELKPKNPLPEPDTPSTVAANFAMGLPVTAVQAGDSTQTRQAKNALQMGYTALRHQTRDAGNTVSWYRGPLTPYQIKTHTVPPTWTSADAATHYNPDTGLFDISYAAAWQLGQLLALQNKHFSVLLYNWRRDNLRDVVAQMEAIVLQQSFDEIRQQLHSDPLIYPLLRPFLPTPEATLDTGNLAVARSHRVRHQREVLSDASQFLTVGDSRLSVPLEIYTWLGKLKLLDGVPFNYLVPDERMLPSESIRFFYLDENWIQSLLDGALSIGRAVTGNAADPSLAHDVAIRAKVNRRATGHASTLRRVALGLEDQAEEKVEMDVVSGFVLRSQVVQGWPGLEVNAYTPDGKAMDIVRFERLAPDVLLCLFELDGQTLGSLDIHEPAEGLHFGVADTEPKSINLRYNFTNATQTHTAGEQVPDVFQSVPFRDQAQRLLRLYRLSRNLHDPRYGDYIQGIYSGFDHLPSSEFALQMVKGVGLVSFDLSAGTDQ</sequence>
<name>A0A0N0E1V9_9PSED</name>
<dbReference type="Proteomes" id="UP000037931">
    <property type="component" value="Unassembled WGS sequence"/>
</dbReference>
<dbReference type="EMBL" id="JSYZ01000023">
    <property type="protein sequence ID" value="KPA88148.1"/>
    <property type="molecule type" value="Genomic_DNA"/>
</dbReference>
<keyword evidence="2" id="KW-1185">Reference proteome</keyword>
<comment type="caution">
    <text evidence="1">The sequence shown here is derived from an EMBL/GenBank/DDBJ whole genome shotgun (WGS) entry which is preliminary data.</text>
</comment>
<gene>
    <name evidence="1" type="ORF">PF66_05380</name>
</gene>
<dbReference type="STRING" id="50340.PF66_05380"/>
<reference evidence="1 2" key="1">
    <citation type="journal article" date="2015" name="PLoS ONE">
        <title>Rice-Infecting Pseudomonas Genomes Are Highly Accessorized and Harbor Multiple Putative Virulence Mechanisms to Cause Sheath Brown Rot.</title>
        <authorList>
            <person name="Quibod I.L."/>
            <person name="Grande G."/>
            <person name="Oreiro E.G."/>
            <person name="Borja F.N."/>
            <person name="Dossa G.S."/>
            <person name="Mauleon R."/>
            <person name="Cruz C.V."/>
            <person name="Oliva R."/>
        </authorList>
    </citation>
    <scope>NUCLEOTIDE SEQUENCE [LARGE SCALE GENOMIC DNA]</scope>
    <source>
        <strain evidence="1 2">IRRI 6609</strain>
    </source>
</reference>
<dbReference type="PATRIC" id="fig|50340.43.peg.3091"/>
<organism evidence="1 2">
    <name type="scientific">Pseudomonas asplenii</name>
    <dbReference type="NCBI Taxonomy" id="53407"/>
    <lineage>
        <taxon>Bacteria</taxon>
        <taxon>Pseudomonadati</taxon>
        <taxon>Pseudomonadota</taxon>
        <taxon>Gammaproteobacteria</taxon>
        <taxon>Pseudomonadales</taxon>
        <taxon>Pseudomonadaceae</taxon>
        <taxon>Pseudomonas</taxon>
    </lineage>
</organism>